<dbReference type="AlphaFoldDB" id="A0A8S8XA07"/>
<reference evidence="1" key="1">
    <citation type="submission" date="2021-02" db="EMBL/GenBank/DDBJ databases">
        <title>Genome sequence of Rhodospirillales sp. strain TMPK1 isolated from soil.</title>
        <authorList>
            <person name="Nakai R."/>
            <person name="Kusada H."/>
            <person name="Tamaki H."/>
        </authorList>
    </citation>
    <scope>NUCLEOTIDE SEQUENCE</scope>
    <source>
        <strain evidence="1">TMPK1</strain>
    </source>
</reference>
<organism evidence="1 2">
    <name type="scientific">Roseiterribacter gracilis</name>
    <dbReference type="NCBI Taxonomy" id="2812848"/>
    <lineage>
        <taxon>Bacteria</taxon>
        <taxon>Pseudomonadati</taxon>
        <taxon>Pseudomonadota</taxon>
        <taxon>Alphaproteobacteria</taxon>
        <taxon>Rhodospirillales</taxon>
        <taxon>Roseiterribacteraceae</taxon>
        <taxon>Roseiterribacter</taxon>
    </lineage>
</organism>
<dbReference type="RefSeq" id="WP_420242685.1">
    <property type="nucleotide sequence ID" value="NZ_BOPV01000001.1"/>
</dbReference>
<comment type="caution">
    <text evidence="1">The sequence shown here is derived from an EMBL/GenBank/DDBJ whole genome shotgun (WGS) entry which is preliminary data.</text>
</comment>
<dbReference type="EMBL" id="BOPV01000001">
    <property type="protein sequence ID" value="GIL39584.1"/>
    <property type="molecule type" value="Genomic_DNA"/>
</dbReference>
<accession>A0A8S8XA07</accession>
<proteinExistence type="predicted"/>
<dbReference type="Proteomes" id="UP000681075">
    <property type="component" value="Unassembled WGS sequence"/>
</dbReference>
<keyword evidence="2" id="KW-1185">Reference proteome</keyword>
<evidence type="ECO:0000313" key="2">
    <source>
        <dbReference type="Proteomes" id="UP000681075"/>
    </source>
</evidence>
<evidence type="ECO:0000313" key="1">
    <source>
        <dbReference type="EMBL" id="GIL39584.1"/>
    </source>
</evidence>
<name>A0A8S8XA07_9PROT</name>
<protein>
    <submittedName>
        <fullName evidence="1">Uncharacterized protein</fullName>
    </submittedName>
</protein>
<gene>
    <name evidence="1" type="ORF">TMPK1_18210</name>
</gene>
<sequence length="96" mass="9834">MTITSSTPVGRAAAAVVLLVTVAVVVVVVAVPAGAGAPSPSALAVADDNAIVMAIAETPVRQMVRARMISPVFYIPAERCGFTLWPDAIKPPPTRP</sequence>